<gene>
    <name evidence="2" type="ORF">G3RUM_00534</name>
</gene>
<dbReference type="EMBL" id="PRLM01000006">
    <property type="protein sequence ID" value="RYC74383.1"/>
    <property type="molecule type" value="Genomic_DNA"/>
</dbReference>
<keyword evidence="1" id="KW-1133">Transmembrane helix</keyword>
<evidence type="ECO:0000313" key="3">
    <source>
        <dbReference type="Proteomes" id="UP001191019"/>
    </source>
</evidence>
<accession>A0ABY0FMH6</accession>
<keyword evidence="1" id="KW-0472">Membrane</keyword>
<keyword evidence="3" id="KW-1185">Reference proteome</keyword>
<comment type="caution">
    <text evidence="2">The sequence shown here is derived from an EMBL/GenBank/DDBJ whole genome shotgun (WGS) entry which is preliminary data.</text>
</comment>
<feature type="transmembrane region" description="Helical" evidence="1">
    <location>
        <begin position="112"/>
        <end position="136"/>
    </location>
</feature>
<evidence type="ECO:0000313" key="2">
    <source>
        <dbReference type="EMBL" id="RYC74383.1"/>
    </source>
</evidence>
<dbReference type="Pfam" id="PF18936">
    <property type="entry name" value="DUF5684"/>
    <property type="match status" value="2"/>
</dbReference>
<feature type="transmembrane region" description="Helical" evidence="1">
    <location>
        <begin position="12"/>
        <end position="38"/>
    </location>
</feature>
<organism evidence="2 3">
    <name type="scientific">Candidatus Nanosyncoccus alces</name>
    <dbReference type="NCBI Taxonomy" id="2171997"/>
    <lineage>
        <taxon>Bacteria</taxon>
        <taxon>Candidatus Saccharimonadota</taxon>
        <taxon>Candidatus Nanosyncoccalia</taxon>
        <taxon>Candidatus Nanosyncoccales</taxon>
        <taxon>Candidatus Nanosyncoccaceae</taxon>
        <taxon>Candidatus Nanosyncoccus</taxon>
    </lineage>
</organism>
<feature type="transmembrane region" description="Helical" evidence="1">
    <location>
        <begin position="73"/>
        <end position="91"/>
    </location>
</feature>
<dbReference type="RefSeq" id="WP_129735116.1">
    <property type="nucleotide sequence ID" value="NZ_PRLM01000006.1"/>
</dbReference>
<sequence>MGTNNLTVTDAAVIGGVAGATLGMIVALGLILFILFVIASWRIFKKAGEPGWKALIPIYNTYIMFKIVNMKNWFWWILGLSVVGSIVASINNSANFYYMSGVEVQTTSISEVPAIVIATMLIEAVIAIWTGIVYAYRTSKVFGHGIGYTIGLIFLPNLFWLILGFGKSKYDKKALKK</sequence>
<evidence type="ECO:0000256" key="1">
    <source>
        <dbReference type="SAM" id="Phobius"/>
    </source>
</evidence>
<protein>
    <submittedName>
        <fullName evidence="2">Uncharacterized protein</fullName>
    </submittedName>
</protein>
<dbReference type="InterPro" id="IPR043739">
    <property type="entry name" value="DUF5684"/>
</dbReference>
<reference evidence="2 3" key="2">
    <citation type="journal article" date="2020" name="Cell Rep.">
        <title>Acquisition and Adaptation of Ultra-small Parasitic Reduced Genome Bacteria to Mammalian Hosts.</title>
        <authorList>
            <person name="McLean J.S."/>
            <person name="Bor B."/>
            <person name="Kerns K.A."/>
            <person name="Liu Q."/>
            <person name="To T.T."/>
            <person name="Solden L."/>
            <person name="Hendrickson E.L."/>
            <person name="Wrighton K."/>
            <person name="Shi W."/>
            <person name="He X."/>
        </authorList>
    </citation>
    <scope>NUCLEOTIDE SEQUENCE [LARGE SCALE GENOMIC DNA]</scope>
    <source>
        <strain evidence="2 3">TM7_G3_2_Rum_HOT_351B</strain>
    </source>
</reference>
<proteinExistence type="predicted"/>
<dbReference type="Proteomes" id="UP001191019">
    <property type="component" value="Unassembled WGS sequence"/>
</dbReference>
<name>A0ABY0FMH6_9BACT</name>
<keyword evidence="1" id="KW-0812">Transmembrane</keyword>
<feature type="transmembrane region" description="Helical" evidence="1">
    <location>
        <begin position="142"/>
        <end position="163"/>
    </location>
</feature>
<reference evidence="2 3" key="1">
    <citation type="journal article" date="2018" name="bioRxiv">
        <title>Evidence of independent acquisition and adaption of ultra-small bacteria to human hosts across the highly diverse yet reduced genomes of the phylum Saccharibacteria.</title>
        <authorList>
            <person name="McLean J.S."/>
            <person name="Bor B."/>
            <person name="To T.T."/>
            <person name="Liu Q."/>
            <person name="Kearns K.A."/>
            <person name="Solden L.M."/>
            <person name="Wrighton K.C."/>
            <person name="He X."/>
            <person name="Shi W."/>
        </authorList>
    </citation>
    <scope>NUCLEOTIDE SEQUENCE [LARGE SCALE GENOMIC DNA]</scope>
    <source>
        <strain evidence="2 3">TM7_G3_2_Rum_HOT_351B</strain>
    </source>
</reference>